<dbReference type="Proteomes" id="UP001374535">
    <property type="component" value="Chromosome 1"/>
</dbReference>
<gene>
    <name evidence="3" type="ORF">V8G54_004556</name>
</gene>
<dbReference type="AlphaFoldDB" id="A0AAQ3SD10"/>
<keyword evidence="1" id="KW-0472">Membrane</keyword>
<name>A0AAQ3SD10_VIGMU</name>
<sequence>MLLTAECVRVRRERVNGELGRLSNDSNGFESLPVCDWKSRIRVLFLGGYGLDYKTSDGYPKATWFSLLFVVPSITLLTTYKFLKMFHLMPTPQASYYVLNDIFRLNYA</sequence>
<dbReference type="PROSITE" id="PS50177">
    <property type="entry name" value="NTF2_DOMAIN"/>
    <property type="match status" value="1"/>
</dbReference>
<dbReference type="Gene3D" id="3.10.450.50">
    <property type="match status" value="1"/>
</dbReference>
<feature type="domain" description="NTF2" evidence="2">
    <location>
        <begin position="81"/>
        <end position="105"/>
    </location>
</feature>
<reference evidence="3 4" key="1">
    <citation type="journal article" date="2023" name="Life. Sci Alliance">
        <title>Evolutionary insights into 3D genome organization and epigenetic landscape of Vigna mungo.</title>
        <authorList>
            <person name="Junaid A."/>
            <person name="Singh B."/>
            <person name="Bhatia S."/>
        </authorList>
    </citation>
    <scope>NUCLEOTIDE SEQUENCE [LARGE SCALE GENOMIC DNA]</scope>
    <source>
        <strain evidence="3">Urdbean</strain>
    </source>
</reference>
<evidence type="ECO:0000313" key="4">
    <source>
        <dbReference type="Proteomes" id="UP001374535"/>
    </source>
</evidence>
<keyword evidence="1" id="KW-1133">Transmembrane helix</keyword>
<protein>
    <recommendedName>
        <fullName evidence="2">NTF2 domain-containing protein</fullName>
    </recommendedName>
</protein>
<keyword evidence="1" id="KW-0812">Transmembrane</keyword>
<dbReference type="Pfam" id="PF02136">
    <property type="entry name" value="NTF2"/>
    <property type="match status" value="1"/>
</dbReference>
<organism evidence="3 4">
    <name type="scientific">Vigna mungo</name>
    <name type="common">Black gram</name>
    <name type="synonym">Phaseolus mungo</name>
    <dbReference type="NCBI Taxonomy" id="3915"/>
    <lineage>
        <taxon>Eukaryota</taxon>
        <taxon>Viridiplantae</taxon>
        <taxon>Streptophyta</taxon>
        <taxon>Embryophyta</taxon>
        <taxon>Tracheophyta</taxon>
        <taxon>Spermatophyta</taxon>
        <taxon>Magnoliopsida</taxon>
        <taxon>eudicotyledons</taxon>
        <taxon>Gunneridae</taxon>
        <taxon>Pentapetalae</taxon>
        <taxon>rosids</taxon>
        <taxon>fabids</taxon>
        <taxon>Fabales</taxon>
        <taxon>Fabaceae</taxon>
        <taxon>Papilionoideae</taxon>
        <taxon>50 kb inversion clade</taxon>
        <taxon>NPAAA clade</taxon>
        <taxon>indigoferoid/millettioid clade</taxon>
        <taxon>Phaseoleae</taxon>
        <taxon>Vigna</taxon>
    </lineage>
</organism>
<dbReference type="EMBL" id="CP144700">
    <property type="protein sequence ID" value="WVZ26012.1"/>
    <property type="molecule type" value="Genomic_DNA"/>
</dbReference>
<proteinExistence type="predicted"/>
<feature type="transmembrane region" description="Helical" evidence="1">
    <location>
        <begin position="62"/>
        <end position="83"/>
    </location>
</feature>
<dbReference type="InterPro" id="IPR002075">
    <property type="entry name" value="NTF2_dom"/>
</dbReference>
<evidence type="ECO:0000259" key="2">
    <source>
        <dbReference type="PROSITE" id="PS50177"/>
    </source>
</evidence>
<dbReference type="InterPro" id="IPR018222">
    <property type="entry name" value="Nuclear_transport_factor_2_euk"/>
</dbReference>
<evidence type="ECO:0000313" key="3">
    <source>
        <dbReference type="EMBL" id="WVZ26012.1"/>
    </source>
</evidence>
<dbReference type="InterPro" id="IPR032710">
    <property type="entry name" value="NTF2-like_dom_sf"/>
</dbReference>
<accession>A0AAQ3SD10</accession>
<keyword evidence="4" id="KW-1185">Reference proteome</keyword>
<dbReference type="SUPFAM" id="SSF54427">
    <property type="entry name" value="NTF2-like"/>
    <property type="match status" value="1"/>
</dbReference>
<evidence type="ECO:0000256" key="1">
    <source>
        <dbReference type="SAM" id="Phobius"/>
    </source>
</evidence>